<dbReference type="AlphaFoldDB" id="A0A150WUB4"/>
<dbReference type="Gene3D" id="3.30.565.10">
    <property type="entry name" value="Histidine kinase-like ATPase, C-terminal domain"/>
    <property type="match status" value="1"/>
</dbReference>
<keyword evidence="7" id="KW-0902">Two-component regulatory system</keyword>
<dbReference type="InterPro" id="IPR003594">
    <property type="entry name" value="HATPase_dom"/>
</dbReference>
<comment type="caution">
    <text evidence="10">The sequence shown here is derived from an EMBL/GenBank/DDBJ whole genome shotgun (WGS) entry which is preliminary data.</text>
</comment>
<dbReference type="InterPro" id="IPR005467">
    <property type="entry name" value="His_kinase_dom"/>
</dbReference>
<feature type="transmembrane region" description="Helical" evidence="8">
    <location>
        <begin position="12"/>
        <end position="34"/>
    </location>
</feature>
<dbReference type="PRINTS" id="PR00344">
    <property type="entry name" value="BCTRLSENSOR"/>
</dbReference>
<evidence type="ECO:0000256" key="5">
    <source>
        <dbReference type="ARBA" id="ARBA00022777"/>
    </source>
</evidence>
<protein>
    <recommendedName>
        <fullName evidence="2">histidine kinase</fullName>
        <ecNumber evidence="2">2.7.13.3</ecNumber>
    </recommendedName>
</protein>
<reference evidence="10 11" key="1">
    <citation type="submission" date="2016-03" db="EMBL/GenBank/DDBJ databases">
        <authorList>
            <person name="Ploux O."/>
        </authorList>
    </citation>
    <scope>NUCLEOTIDE SEQUENCE [LARGE SCALE GENOMIC DNA]</scope>
    <source>
        <strain evidence="10 11">BER2</strain>
    </source>
</reference>
<sequence length="390" mass="43251">MSKTTSHILKNRALLWLGIFCGMSLLIGALSFAYEVHSAKTSVERYVGIWEDDIARAKIFQGDPSLQNKILKQLKEVHAAVGTTEVQNPEQLTCTFSTDVPITYNSLPSGSMRVCFSSVDLALRSLLSPVFMVGILLSFFFMGFAIRREFLSRLHEQKLEAELALNKEIASISRQVAHDIRGPLMALTTLSRLSHEMSSEKKELLNLAVSRIGGIAEDLLNKGKKQEKALSAESRKADDLSLVTETLLKEYRFSHPDVTFTLHKHIRSSEVPVALEAIKVQRILSNLLNNSLEALPAVEASINLTLLERDEHWLLQIMDNGSGIPEEVLPKLMQEGFTHGKENGHGLGLYDAKKTLESIGGELQLRSRLGVGTQVVLLFPKNPEAQAQIS</sequence>
<dbReference type="SMART" id="SM00387">
    <property type="entry name" value="HATPase_c"/>
    <property type="match status" value="1"/>
</dbReference>
<keyword evidence="5" id="KW-0418">Kinase</keyword>
<evidence type="ECO:0000313" key="10">
    <source>
        <dbReference type="EMBL" id="KYG70108.1"/>
    </source>
</evidence>
<dbReference type="PROSITE" id="PS50109">
    <property type="entry name" value="HIS_KIN"/>
    <property type="match status" value="1"/>
</dbReference>
<dbReference type="PANTHER" id="PTHR43065:SF46">
    <property type="entry name" value="C4-DICARBOXYLATE TRANSPORT SENSOR PROTEIN DCTB"/>
    <property type="match status" value="1"/>
</dbReference>
<dbReference type="SUPFAM" id="SSF55874">
    <property type="entry name" value="ATPase domain of HSP90 chaperone/DNA topoisomerase II/histidine kinase"/>
    <property type="match status" value="1"/>
</dbReference>
<dbReference type="RefSeq" id="WP_063243018.1">
    <property type="nucleotide sequence ID" value="NZ_LUKF01000003.1"/>
</dbReference>
<keyword evidence="3" id="KW-0808">Transferase</keyword>
<dbReference type="GO" id="GO:0005524">
    <property type="term" value="F:ATP binding"/>
    <property type="evidence" value="ECO:0007669"/>
    <property type="project" value="UniProtKB-KW"/>
</dbReference>
<evidence type="ECO:0000256" key="2">
    <source>
        <dbReference type="ARBA" id="ARBA00012438"/>
    </source>
</evidence>
<evidence type="ECO:0000256" key="7">
    <source>
        <dbReference type="ARBA" id="ARBA00023012"/>
    </source>
</evidence>
<evidence type="ECO:0000313" key="11">
    <source>
        <dbReference type="Proteomes" id="UP000075391"/>
    </source>
</evidence>
<evidence type="ECO:0000256" key="8">
    <source>
        <dbReference type="SAM" id="Phobius"/>
    </source>
</evidence>
<keyword evidence="8" id="KW-1133">Transmembrane helix</keyword>
<keyword evidence="8" id="KW-0812">Transmembrane</keyword>
<dbReference type="EC" id="2.7.13.3" evidence="2"/>
<keyword evidence="4" id="KW-0547">Nucleotide-binding</keyword>
<dbReference type="GO" id="GO:0004673">
    <property type="term" value="F:protein histidine kinase activity"/>
    <property type="evidence" value="ECO:0007669"/>
    <property type="project" value="UniProtKB-EC"/>
</dbReference>
<keyword evidence="8" id="KW-0472">Membrane</keyword>
<comment type="catalytic activity">
    <reaction evidence="1">
        <text>ATP + protein L-histidine = ADP + protein N-phospho-L-histidine.</text>
        <dbReference type="EC" id="2.7.13.3"/>
    </reaction>
</comment>
<evidence type="ECO:0000256" key="1">
    <source>
        <dbReference type="ARBA" id="ARBA00000085"/>
    </source>
</evidence>
<dbReference type="Proteomes" id="UP000075391">
    <property type="component" value="Unassembled WGS sequence"/>
</dbReference>
<evidence type="ECO:0000256" key="4">
    <source>
        <dbReference type="ARBA" id="ARBA00022741"/>
    </source>
</evidence>
<dbReference type="CDD" id="cd00075">
    <property type="entry name" value="HATPase"/>
    <property type="match status" value="1"/>
</dbReference>
<organism evidence="10 11">
    <name type="scientific">Bdellovibrio bacteriovorus</name>
    <dbReference type="NCBI Taxonomy" id="959"/>
    <lineage>
        <taxon>Bacteria</taxon>
        <taxon>Pseudomonadati</taxon>
        <taxon>Bdellovibrionota</taxon>
        <taxon>Bdellovibrionia</taxon>
        <taxon>Bdellovibrionales</taxon>
        <taxon>Pseudobdellovibrionaceae</taxon>
        <taxon>Bdellovibrio</taxon>
    </lineage>
</organism>
<dbReference type="Pfam" id="PF02518">
    <property type="entry name" value="HATPase_c"/>
    <property type="match status" value="1"/>
</dbReference>
<keyword evidence="6" id="KW-0067">ATP-binding</keyword>
<evidence type="ECO:0000259" key="9">
    <source>
        <dbReference type="PROSITE" id="PS50109"/>
    </source>
</evidence>
<evidence type="ECO:0000256" key="6">
    <source>
        <dbReference type="ARBA" id="ARBA00022840"/>
    </source>
</evidence>
<evidence type="ECO:0000256" key="3">
    <source>
        <dbReference type="ARBA" id="ARBA00022679"/>
    </source>
</evidence>
<accession>A0A150WUB4</accession>
<dbReference type="InterPro" id="IPR036890">
    <property type="entry name" value="HATPase_C_sf"/>
</dbReference>
<proteinExistence type="predicted"/>
<dbReference type="PANTHER" id="PTHR43065">
    <property type="entry name" value="SENSOR HISTIDINE KINASE"/>
    <property type="match status" value="1"/>
</dbReference>
<name>A0A150WUB4_BDEBC</name>
<dbReference type="EMBL" id="LUKF01000003">
    <property type="protein sequence ID" value="KYG70108.1"/>
    <property type="molecule type" value="Genomic_DNA"/>
</dbReference>
<dbReference type="InterPro" id="IPR004358">
    <property type="entry name" value="Sig_transdc_His_kin-like_C"/>
</dbReference>
<feature type="domain" description="Histidine kinase" evidence="9">
    <location>
        <begin position="175"/>
        <end position="383"/>
    </location>
</feature>
<gene>
    <name evidence="10" type="ORF">AZI85_15600</name>
</gene>
<dbReference type="OrthoDB" id="5289089at2"/>
<feature type="transmembrane region" description="Helical" evidence="8">
    <location>
        <begin position="126"/>
        <end position="146"/>
    </location>
</feature>
<dbReference type="GO" id="GO:0000160">
    <property type="term" value="P:phosphorelay signal transduction system"/>
    <property type="evidence" value="ECO:0007669"/>
    <property type="project" value="UniProtKB-KW"/>
</dbReference>